<gene>
    <name evidence="2" type="ORF">A3770_02p10940</name>
</gene>
<keyword evidence="3" id="KW-1185">Reference proteome</keyword>
<reference evidence="2 3" key="1">
    <citation type="submission" date="2018-07" db="EMBL/GenBank/DDBJ databases">
        <title>The complete nuclear genome of the prasinophyte Chloropicon primus (CCMP1205).</title>
        <authorList>
            <person name="Pombert J.-F."/>
            <person name="Otis C."/>
            <person name="Turmel M."/>
            <person name="Lemieux C."/>
        </authorList>
    </citation>
    <scope>NUCLEOTIDE SEQUENCE [LARGE SCALE GENOMIC DNA]</scope>
    <source>
        <strain evidence="2 3">CCMP1205</strain>
    </source>
</reference>
<evidence type="ECO:0000313" key="2">
    <source>
        <dbReference type="EMBL" id="QDZ18576.1"/>
    </source>
</evidence>
<evidence type="ECO:0000313" key="3">
    <source>
        <dbReference type="Proteomes" id="UP000316726"/>
    </source>
</evidence>
<dbReference type="AlphaFoldDB" id="A0A5B8MDD5"/>
<proteinExistence type="predicted"/>
<feature type="compositionally biased region" description="Polar residues" evidence="1">
    <location>
        <begin position="17"/>
        <end position="32"/>
    </location>
</feature>
<organism evidence="2 3">
    <name type="scientific">Chloropicon primus</name>
    <dbReference type="NCBI Taxonomy" id="1764295"/>
    <lineage>
        <taxon>Eukaryota</taxon>
        <taxon>Viridiplantae</taxon>
        <taxon>Chlorophyta</taxon>
        <taxon>Chloropicophyceae</taxon>
        <taxon>Chloropicales</taxon>
        <taxon>Chloropicaceae</taxon>
        <taxon>Chloropicon</taxon>
    </lineage>
</organism>
<feature type="compositionally biased region" description="Polar residues" evidence="1">
    <location>
        <begin position="43"/>
        <end position="54"/>
    </location>
</feature>
<dbReference type="OrthoDB" id="65815at2759"/>
<dbReference type="Proteomes" id="UP000316726">
    <property type="component" value="Chromosome 2"/>
</dbReference>
<evidence type="ECO:0000256" key="1">
    <source>
        <dbReference type="SAM" id="MobiDB-lite"/>
    </source>
</evidence>
<protein>
    <submittedName>
        <fullName evidence="2">Uncharacterized protein</fullName>
    </submittedName>
</protein>
<feature type="region of interest" description="Disordered" evidence="1">
    <location>
        <begin position="84"/>
        <end position="112"/>
    </location>
</feature>
<name>A0A5B8MDD5_9CHLO</name>
<feature type="region of interest" description="Disordered" evidence="1">
    <location>
        <begin position="1"/>
        <end position="64"/>
    </location>
</feature>
<sequence>MASVGERKKAFKPMLPSQFQSRGAQKTSDGASQGNGGLRTENKTTFRFFSNQQGGERAETTGRSSLASCLGETSDMLQKMRANSLTRAKAGPTRAREVGRAKQAKPPPVKFFSHNNEKSVDSYFSSKLSKSIESLTQSTDMMKLSRSKNAPAKTNGLLFKCKCRRFKVGKAESRYPSDVRFFDDRIEYCFVRESQFGKDHIAMVMFYRDMVSAKLSEQQGSFVYRIPRELHHYFQDYEPENQTHVMKVKFDRQSEVAEFKENVLPVIRGSML</sequence>
<accession>A0A5B8MDD5</accession>
<dbReference type="EMBL" id="CP031035">
    <property type="protein sequence ID" value="QDZ18576.1"/>
    <property type="molecule type" value="Genomic_DNA"/>
</dbReference>